<evidence type="ECO:0000313" key="2">
    <source>
        <dbReference type="Proteomes" id="UP000198420"/>
    </source>
</evidence>
<organism evidence="1 2">
    <name type="scientific">Actinomadura mexicana</name>
    <dbReference type="NCBI Taxonomy" id="134959"/>
    <lineage>
        <taxon>Bacteria</taxon>
        <taxon>Bacillati</taxon>
        <taxon>Actinomycetota</taxon>
        <taxon>Actinomycetes</taxon>
        <taxon>Streptosporangiales</taxon>
        <taxon>Thermomonosporaceae</taxon>
        <taxon>Actinomadura</taxon>
    </lineage>
</organism>
<accession>A0A238WWW5</accession>
<keyword evidence="2" id="KW-1185">Reference proteome</keyword>
<reference evidence="2" key="1">
    <citation type="submission" date="2017-06" db="EMBL/GenBank/DDBJ databases">
        <authorList>
            <person name="Varghese N."/>
            <person name="Submissions S."/>
        </authorList>
    </citation>
    <scope>NUCLEOTIDE SEQUENCE [LARGE SCALE GENOMIC DNA]</scope>
    <source>
        <strain evidence="2">DSM 44485</strain>
    </source>
</reference>
<dbReference type="AlphaFoldDB" id="A0A238WWW5"/>
<dbReference type="OrthoDB" id="5192725at2"/>
<evidence type="ECO:0000313" key="1">
    <source>
        <dbReference type="EMBL" id="SNR50986.1"/>
    </source>
</evidence>
<protein>
    <submittedName>
        <fullName evidence="1">Uncharacterized protein</fullName>
    </submittedName>
</protein>
<dbReference type="EMBL" id="FZNP01000003">
    <property type="protein sequence ID" value="SNR50986.1"/>
    <property type="molecule type" value="Genomic_DNA"/>
</dbReference>
<name>A0A238WWW5_9ACTN</name>
<dbReference type="RefSeq" id="WP_089311449.1">
    <property type="nucleotide sequence ID" value="NZ_FZNP01000003.1"/>
</dbReference>
<dbReference type="Proteomes" id="UP000198420">
    <property type="component" value="Unassembled WGS sequence"/>
</dbReference>
<gene>
    <name evidence="1" type="ORF">SAMN06265355_103409</name>
</gene>
<proteinExistence type="predicted"/>
<sequence length="188" mass="20609">MNSEQPNNRRIQLIVLAVVAVLAAAGLAFGLVKMTGSDGGSDQPEAKVTTTAPATQPRRVIAMVEHGEQHALLDFKVYPEGGQVTGTYTLVHFDGNGRKVEYPKAKPFNGMGTGSRFQLNDLGDRGPVTAELIEGETRLQFDQTFGVEELVWEKIDSTQVFDDKVTEYAKRFESCSKKHDYNPCEGVS</sequence>